<evidence type="ECO:0000313" key="2">
    <source>
        <dbReference type="Proteomes" id="UP000192042"/>
    </source>
</evidence>
<dbReference type="AlphaFoldDB" id="A0A1W1I7D0"/>
<protein>
    <recommendedName>
        <fullName evidence="3">DUF4157 domain-containing protein</fullName>
    </recommendedName>
</protein>
<evidence type="ECO:0000313" key="1">
    <source>
        <dbReference type="EMBL" id="SLM48910.1"/>
    </source>
</evidence>
<accession>A0A1W1I7D0</accession>
<dbReference type="EMBL" id="LT828648">
    <property type="protein sequence ID" value="SLM48910.1"/>
    <property type="molecule type" value="Genomic_DNA"/>
</dbReference>
<dbReference type="Proteomes" id="UP000192042">
    <property type="component" value="Chromosome I"/>
</dbReference>
<gene>
    <name evidence="1" type="ORF">NSJP_2743</name>
</gene>
<evidence type="ECO:0008006" key="3">
    <source>
        <dbReference type="Google" id="ProtNLM"/>
    </source>
</evidence>
<organism evidence="1 2">
    <name type="scientific">Nitrospira japonica</name>
    <dbReference type="NCBI Taxonomy" id="1325564"/>
    <lineage>
        <taxon>Bacteria</taxon>
        <taxon>Pseudomonadati</taxon>
        <taxon>Nitrospirota</taxon>
        <taxon>Nitrospiria</taxon>
        <taxon>Nitrospirales</taxon>
        <taxon>Nitrospiraceae</taxon>
        <taxon>Nitrospira</taxon>
    </lineage>
</organism>
<dbReference type="KEGG" id="nja:NSJP_2743"/>
<dbReference type="STRING" id="1325564.NSJP_2743"/>
<reference evidence="1 2" key="1">
    <citation type="submission" date="2017-03" db="EMBL/GenBank/DDBJ databases">
        <authorList>
            <person name="Afonso C.L."/>
            <person name="Miller P.J."/>
            <person name="Scott M.A."/>
            <person name="Spackman E."/>
            <person name="Goraichik I."/>
            <person name="Dimitrov K.M."/>
            <person name="Suarez D.L."/>
            <person name="Swayne D.E."/>
        </authorList>
    </citation>
    <scope>NUCLEOTIDE SEQUENCE [LARGE SCALE GENOMIC DNA]</scope>
    <source>
        <strain evidence="1">Genome sequencing of Nitrospira japonica strain NJ11</strain>
    </source>
</reference>
<name>A0A1W1I7D0_9BACT</name>
<keyword evidence="2" id="KW-1185">Reference proteome</keyword>
<proteinExistence type="predicted"/>
<sequence>MQCSDDISLARSRNHNFGSGTVCEVAGRRSGFWTTNRNAVLASLANGMRLAVVCLCFPACSHPQLIQNSKLNEYRIHDAIERSSYASGLSVSRPLSVEVVDRHALREIFGRAAIETKQSQIWAAKQDGYSAMGFDIGEAEDPYEHIDLLSRSVGGLYLPRTQTLYVVNEPARSAAGGIYLNAQGDLSHDVTLAHEIIHALQHQHYPGVFEPKEQIWQEQEDAAVALQAATEGDANLWSAQSVGFMGRPRDPDDVIRLSKESEAEPLSDAHFLVRERIMFPYTYGYRFAHHEGRNGMKSPPASTEQVIHIGTSGRSPFEAIDLSSFAEALATRGCRLSFQDTMGELTLSLWLRSFDPTTDQQTWEGWDGDRWIAATCGNSREVAWLTSWDTEQDAVEFARVVSELVGAWRQRARLTSGVRVERMGRDVFVVSDGIRMDVGQVQALAHRARVATRDELLAHFKRTGVNVDRSVQTK</sequence>